<keyword evidence="1" id="KW-1133">Transmembrane helix</keyword>
<dbReference type="EMBL" id="PFFQ01000012">
    <property type="protein sequence ID" value="PIW18676.1"/>
    <property type="molecule type" value="Genomic_DNA"/>
</dbReference>
<feature type="domain" description="TadE-like" evidence="2">
    <location>
        <begin position="18"/>
        <end position="60"/>
    </location>
</feature>
<reference evidence="3 4" key="1">
    <citation type="submission" date="2017-09" db="EMBL/GenBank/DDBJ databases">
        <title>Depth-based differentiation of microbial function through sediment-hosted aquifers and enrichment of novel symbionts in the deep terrestrial subsurface.</title>
        <authorList>
            <person name="Probst A.J."/>
            <person name="Ladd B."/>
            <person name="Jarett J.K."/>
            <person name="Geller-Mcgrath D.E."/>
            <person name="Sieber C.M."/>
            <person name="Emerson J.B."/>
            <person name="Anantharaman K."/>
            <person name="Thomas B.C."/>
            <person name="Malmstrom R."/>
            <person name="Stieglmeier M."/>
            <person name="Klingl A."/>
            <person name="Woyke T."/>
            <person name="Ryan C.M."/>
            <person name="Banfield J.F."/>
        </authorList>
    </citation>
    <scope>NUCLEOTIDE SEQUENCE [LARGE SCALE GENOMIC DNA]</scope>
    <source>
        <strain evidence="3">CG17_big_fil_post_rev_8_21_14_2_50_48_46</strain>
    </source>
</reference>
<evidence type="ECO:0000313" key="4">
    <source>
        <dbReference type="Proteomes" id="UP000231019"/>
    </source>
</evidence>
<proteinExistence type="predicted"/>
<name>A0A2M7G988_9BACT</name>
<dbReference type="InterPro" id="IPR012495">
    <property type="entry name" value="TadE-like_dom"/>
</dbReference>
<gene>
    <name evidence="3" type="ORF">COW36_05110</name>
</gene>
<evidence type="ECO:0000259" key="2">
    <source>
        <dbReference type="Pfam" id="PF07811"/>
    </source>
</evidence>
<dbReference type="AlphaFoldDB" id="A0A2M7G988"/>
<dbReference type="Pfam" id="PF07811">
    <property type="entry name" value="TadE"/>
    <property type="match status" value="1"/>
</dbReference>
<dbReference type="Proteomes" id="UP000231019">
    <property type="component" value="Unassembled WGS sequence"/>
</dbReference>
<evidence type="ECO:0000256" key="1">
    <source>
        <dbReference type="SAM" id="Phobius"/>
    </source>
</evidence>
<feature type="transmembrane region" description="Helical" evidence="1">
    <location>
        <begin position="21"/>
        <end position="43"/>
    </location>
</feature>
<keyword evidence="1" id="KW-0812">Transmembrane</keyword>
<evidence type="ECO:0000313" key="3">
    <source>
        <dbReference type="EMBL" id="PIW18676.1"/>
    </source>
</evidence>
<sequence length="310" mass="33988">MAAPGLLNMQKQRKHERGQAMVEFAIVLPILIVMTLGGIYLTLSYMQKLRMNGLAFMSARVAVVRADGFDASGFVKEQYKRASQQNWVDKLRETPSIPQAKTAQVTLVKPAERLDILANALDILAGGGSSDPAELTARATQPREYWTYGTEARPRTRTIVDYRYGSVGNLPWLDLLDVIPKAIFDTTQMADTPPGGSGNDELLGLTPPNQNLLQFYADRGWSKSDYLANSEKENGQFNRMRLIGENFKAIQNGASLVGYLAEFSGFGAALKAVLGEVTETMSVTVETTMSKVSDTLDKQTRASVKDGILP</sequence>
<keyword evidence="1" id="KW-0472">Membrane</keyword>
<organism evidence="3 4">
    <name type="scientific">bacterium (Candidatus Blackallbacteria) CG17_big_fil_post_rev_8_21_14_2_50_48_46</name>
    <dbReference type="NCBI Taxonomy" id="2014261"/>
    <lineage>
        <taxon>Bacteria</taxon>
        <taxon>Candidatus Blackallbacteria</taxon>
    </lineage>
</organism>
<comment type="caution">
    <text evidence="3">The sequence shown here is derived from an EMBL/GenBank/DDBJ whole genome shotgun (WGS) entry which is preliminary data.</text>
</comment>
<accession>A0A2M7G988</accession>
<protein>
    <recommendedName>
        <fullName evidence="2">TadE-like domain-containing protein</fullName>
    </recommendedName>
</protein>